<reference evidence="1 2" key="1">
    <citation type="submission" date="2007-06" db="EMBL/GenBank/DDBJ databases">
        <authorList>
            <person name="Shimkets L."/>
            <person name="Ferriera S."/>
            <person name="Johnson J."/>
            <person name="Kravitz S."/>
            <person name="Beeson K."/>
            <person name="Sutton G."/>
            <person name="Rogers Y.-H."/>
            <person name="Friedman R."/>
            <person name="Frazier M."/>
            <person name="Venter J.C."/>
        </authorList>
    </citation>
    <scope>NUCLEOTIDE SEQUENCE [LARGE SCALE GENOMIC DNA]</scope>
    <source>
        <strain evidence="1 2">SIR-1</strain>
    </source>
</reference>
<evidence type="ECO:0000313" key="2">
    <source>
        <dbReference type="Proteomes" id="UP000005801"/>
    </source>
</evidence>
<name>A6GBN6_9BACT</name>
<keyword evidence="2" id="KW-1185">Reference proteome</keyword>
<organism evidence="1 2">
    <name type="scientific">Plesiocystis pacifica SIR-1</name>
    <dbReference type="NCBI Taxonomy" id="391625"/>
    <lineage>
        <taxon>Bacteria</taxon>
        <taxon>Pseudomonadati</taxon>
        <taxon>Myxococcota</taxon>
        <taxon>Polyangia</taxon>
        <taxon>Nannocystales</taxon>
        <taxon>Nannocystaceae</taxon>
        <taxon>Plesiocystis</taxon>
    </lineage>
</organism>
<sequence>MSGVLGGRFGDPSLGSGRVDGGSLDVHGCGLPIATRRWRLSACANLGLGLLRGRGIDVPTPTARVAPWLWAGGELGVSWWPRPRLGVELSGELATSLTRPAFHALDAQFITGGVFGGVSLGLVFELWGRKLGDTDPRSRGQARAP</sequence>
<dbReference type="RefSeq" id="WP_006974127.1">
    <property type="nucleotide sequence ID" value="NZ_ABCS01000059.1"/>
</dbReference>
<evidence type="ECO:0000313" key="1">
    <source>
        <dbReference type="EMBL" id="EDM76742.1"/>
    </source>
</evidence>
<proteinExistence type="predicted"/>
<dbReference type="AlphaFoldDB" id="A6GBN6"/>
<protein>
    <submittedName>
        <fullName evidence="1">Uncharacterized protein</fullName>
    </submittedName>
</protein>
<dbReference type="STRING" id="391625.PPSIR1_33846"/>
<dbReference type="Proteomes" id="UP000005801">
    <property type="component" value="Unassembled WGS sequence"/>
</dbReference>
<accession>A6GBN6</accession>
<dbReference type="EMBL" id="ABCS01000059">
    <property type="protein sequence ID" value="EDM76742.1"/>
    <property type="molecule type" value="Genomic_DNA"/>
</dbReference>
<comment type="caution">
    <text evidence="1">The sequence shown here is derived from an EMBL/GenBank/DDBJ whole genome shotgun (WGS) entry which is preliminary data.</text>
</comment>
<gene>
    <name evidence="1" type="ORF">PPSIR1_33846</name>
</gene>